<reference evidence="3 4" key="1">
    <citation type="submission" date="2019-04" db="EMBL/GenBank/DDBJ databases">
        <authorList>
            <person name="Li Y."/>
            <person name="Wang J."/>
        </authorList>
    </citation>
    <scope>NUCLEOTIDE SEQUENCE [LARGE SCALE GENOMIC DNA]</scope>
    <source>
        <strain evidence="3 4">DSM 14668</strain>
    </source>
</reference>
<organism evidence="3 4">
    <name type="scientific">Polyangium fumosum</name>
    <dbReference type="NCBI Taxonomy" id="889272"/>
    <lineage>
        <taxon>Bacteria</taxon>
        <taxon>Pseudomonadati</taxon>
        <taxon>Myxococcota</taxon>
        <taxon>Polyangia</taxon>
        <taxon>Polyangiales</taxon>
        <taxon>Polyangiaceae</taxon>
        <taxon>Polyangium</taxon>
    </lineage>
</organism>
<dbReference type="EMBL" id="SSMQ01000081">
    <property type="protein sequence ID" value="TKC97229.1"/>
    <property type="molecule type" value="Genomic_DNA"/>
</dbReference>
<dbReference type="OrthoDB" id="9811471at2"/>
<evidence type="ECO:0000259" key="2">
    <source>
        <dbReference type="Pfam" id="PF01425"/>
    </source>
</evidence>
<feature type="domain" description="Amidase" evidence="2">
    <location>
        <begin position="30"/>
        <end position="445"/>
    </location>
</feature>
<dbReference type="Gene3D" id="3.90.1300.10">
    <property type="entry name" value="Amidase signature (AS) domain"/>
    <property type="match status" value="1"/>
</dbReference>
<dbReference type="PANTHER" id="PTHR11895:SF7">
    <property type="entry name" value="GLUTAMYL-TRNA(GLN) AMIDOTRANSFERASE SUBUNIT A, MITOCHONDRIAL"/>
    <property type="match status" value="1"/>
</dbReference>
<keyword evidence="4" id="KW-1185">Reference proteome</keyword>
<gene>
    <name evidence="3" type="ORF">E8A74_44240</name>
</gene>
<dbReference type="InterPro" id="IPR000120">
    <property type="entry name" value="Amidase"/>
</dbReference>
<dbReference type="InterPro" id="IPR036928">
    <property type="entry name" value="AS_sf"/>
</dbReference>
<comment type="caution">
    <text evidence="3">The sequence shown here is derived from an EMBL/GenBank/DDBJ whole genome shotgun (WGS) entry which is preliminary data.</text>
</comment>
<dbReference type="Proteomes" id="UP000309215">
    <property type="component" value="Unassembled WGS sequence"/>
</dbReference>
<dbReference type="InterPro" id="IPR023631">
    <property type="entry name" value="Amidase_dom"/>
</dbReference>
<accession>A0A4U1ITA5</accession>
<comment type="similarity">
    <text evidence="1">Belongs to the amidase family.</text>
</comment>
<dbReference type="GO" id="GO:0003824">
    <property type="term" value="F:catalytic activity"/>
    <property type="evidence" value="ECO:0007669"/>
    <property type="project" value="InterPro"/>
</dbReference>
<dbReference type="SUPFAM" id="SSF75304">
    <property type="entry name" value="Amidase signature (AS) enzymes"/>
    <property type="match status" value="1"/>
</dbReference>
<proteinExistence type="inferred from homology"/>
<dbReference type="Pfam" id="PF01425">
    <property type="entry name" value="Amidase"/>
    <property type="match status" value="1"/>
</dbReference>
<evidence type="ECO:0000313" key="4">
    <source>
        <dbReference type="Proteomes" id="UP000309215"/>
    </source>
</evidence>
<name>A0A4U1ITA5_9BACT</name>
<evidence type="ECO:0000256" key="1">
    <source>
        <dbReference type="ARBA" id="ARBA00009199"/>
    </source>
</evidence>
<sequence length="478" mass="50151">MGAVMSQDLWELDAVGQAALVQSGEVSALDLVDAAIARIETLEPVVHAIASVDFDAARAKARSRPTGPLGGVPFLLKDLLAYPGHKLTMGSRLFRDHVAPAGSPYTERFDAAGLVTLGKTTTSEFGLLGSTETLLAGITRNPWNLAKSATGSSGGAAAAVACGMVPMAHASDGGGSIRIPASACGLFGFKPGRRRCVSTGYADAFELLIEHCVSRSVRDSALLLSLTEDPGAKPAVGYVDRPLDRTLRIGVYTTTLRGRAPDPDVMHSLAQAMRLCADLGHEVVEAPPPPVDGASLSDAFFTLPGSGMHDLARTMESMLGRPVGEDDLEPFTLALIHHVRSLPEGARARAEAAFAHASAQMLSYMASYDVLLCPTLPVAPYDLGTLAPGLDRELLVRRTEVLAGYTPIYSIAGVPAMSVPLGSSESGLPVGSHFAAKLGQEATLLGLAYQLEEAAPWRHRWPAVTRAAREGSVSSRPC</sequence>
<protein>
    <submittedName>
        <fullName evidence="3">Amidase</fullName>
    </submittedName>
</protein>
<evidence type="ECO:0000313" key="3">
    <source>
        <dbReference type="EMBL" id="TKC97229.1"/>
    </source>
</evidence>
<dbReference type="PANTHER" id="PTHR11895">
    <property type="entry name" value="TRANSAMIDASE"/>
    <property type="match status" value="1"/>
</dbReference>
<dbReference type="AlphaFoldDB" id="A0A4U1ITA5"/>